<evidence type="ECO:0000259" key="6">
    <source>
        <dbReference type="Pfam" id="PF08281"/>
    </source>
</evidence>
<keyword evidence="3" id="KW-0731">Sigma factor</keyword>
<dbReference type="RefSeq" id="WP_289554354.1">
    <property type="nucleotide sequence ID" value="NZ_JBHUPA010000008.1"/>
</dbReference>
<evidence type="ECO:0000313" key="8">
    <source>
        <dbReference type="Proteomes" id="UP001597560"/>
    </source>
</evidence>
<dbReference type="InterPro" id="IPR013324">
    <property type="entry name" value="RNA_pol_sigma_r3/r4-like"/>
</dbReference>
<dbReference type="Pfam" id="PF08281">
    <property type="entry name" value="Sigma70_r4_2"/>
    <property type="match status" value="1"/>
</dbReference>
<dbReference type="InterPro" id="IPR039425">
    <property type="entry name" value="RNA_pol_sigma-70-like"/>
</dbReference>
<dbReference type="Gene3D" id="1.10.10.10">
    <property type="entry name" value="Winged helix-like DNA-binding domain superfamily/Winged helix DNA-binding domain"/>
    <property type="match status" value="1"/>
</dbReference>
<proteinExistence type="inferred from homology"/>
<evidence type="ECO:0000256" key="2">
    <source>
        <dbReference type="ARBA" id="ARBA00023015"/>
    </source>
</evidence>
<feature type="domain" description="RNA polymerase sigma-70 region 2" evidence="5">
    <location>
        <begin position="20"/>
        <end position="82"/>
    </location>
</feature>
<dbReference type="SUPFAM" id="SSF88946">
    <property type="entry name" value="Sigma2 domain of RNA polymerase sigma factors"/>
    <property type="match status" value="1"/>
</dbReference>
<feature type="domain" description="RNA polymerase sigma factor 70 region 4 type 2" evidence="6">
    <location>
        <begin position="116"/>
        <end position="167"/>
    </location>
</feature>
<comment type="similarity">
    <text evidence="1">Belongs to the sigma-70 factor family. ECF subfamily.</text>
</comment>
<dbReference type="InterPro" id="IPR036388">
    <property type="entry name" value="WH-like_DNA-bd_sf"/>
</dbReference>
<comment type="caution">
    <text evidence="7">The sequence shown here is derived from an EMBL/GenBank/DDBJ whole genome shotgun (WGS) entry which is preliminary data.</text>
</comment>
<accession>A0ABW6B1W8</accession>
<evidence type="ECO:0000313" key="7">
    <source>
        <dbReference type="EMBL" id="MFD2963488.1"/>
    </source>
</evidence>
<evidence type="ECO:0000256" key="3">
    <source>
        <dbReference type="ARBA" id="ARBA00023082"/>
    </source>
</evidence>
<dbReference type="NCBIfam" id="TIGR02985">
    <property type="entry name" value="Sig70_bacteroi1"/>
    <property type="match status" value="1"/>
</dbReference>
<reference evidence="8" key="1">
    <citation type="journal article" date="2019" name="Int. J. Syst. Evol. Microbiol.">
        <title>The Global Catalogue of Microorganisms (GCM) 10K type strain sequencing project: providing services to taxonomists for standard genome sequencing and annotation.</title>
        <authorList>
            <consortium name="The Broad Institute Genomics Platform"/>
            <consortium name="The Broad Institute Genome Sequencing Center for Infectious Disease"/>
            <person name="Wu L."/>
            <person name="Ma J."/>
        </authorList>
    </citation>
    <scope>NUCLEOTIDE SEQUENCE [LARGE SCALE GENOMIC DNA]</scope>
    <source>
        <strain evidence="8">KCTC 23098</strain>
    </source>
</reference>
<organism evidence="7 8">
    <name type="scientific">Olivibacter jilunii</name>
    <dbReference type="NCBI Taxonomy" id="985016"/>
    <lineage>
        <taxon>Bacteria</taxon>
        <taxon>Pseudomonadati</taxon>
        <taxon>Bacteroidota</taxon>
        <taxon>Sphingobacteriia</taxon>
        <taxon>Sphingobacteriales</taxon>
        <taxon>Sphingobacteriaceae</taxon>
        <taxon>Olivibacter</taxon>
    </lineage>
</organism>
<dbReference type="Gene3D" id="1.10.1740.10">
    <property type="match status" value="1"/>
</dbReference>
<dbReference type="CDD" id="cd06171">
    <property type="entry name" value="Sigma70_r4"/>
    <property type="match status" value="1"/>
</dbReference>
<sequence length="191" mass="22639">MDTRIIAIRAGNQKAFRLFYDDLKHPIYNYAFRFFRSAILAEEIVQEVFMQIWKHRATLDPTQSAKAYTYRIARNLIYNKLKEIVRHEEYINHVFYSHAASHEAVEDSLDYKELQQLYEEAISKLPPQRQLIFRMSRIEFLSHEEIADQLAISKNTVKDQIVKALKFIKQYMLAHTEFTMGLIGALFLMNT</sequence>
<keyword evidence="4" id="KW-0804">Transcription</keyword>
<keyword evidence="2" id="KW-0805">Transcription regulation</keyword>
<dbReference type="SUPFAM" id="SSF88659">
    <property type="entry name" value="Sigma3 and sigma4 domains of RNA polymerase sigma factors"/>
    <property type="match status" value="1"/>
</dbReference>
<dbReference type="EMBL" id="JBHUPA010000008">
    <property type="protein sequence ID" value="MFD2963488.1"/>
    <property type="molecule type" value="Genomic_DNA"/>
</dbReference>
<dbReference type="Pfam" id="PF04542">
    <property type="entry name" value="Sigma70_r2"/>
    <property type="match status" value="1"/>
</dbReference>
<protein>
    <submittedName>
        <fullName evidence="7">RNA polymerase sigma-70 factor</fullName>
    </submittedName>
</protein>
<dbReference type="NCBIfam" id="TIGR02937">
    <property type="entry name" value="sigma70-ECF"/>
    <property type="match status" value="1"/>
</dbReference>
<dbReference type="InterPro" id="IPR013249">
    <property type="entry name" value="RNA_pol_sigma70_r4_t2"/>
</dbReference>
<evidence type="ECO:0000256" key="1">
    <source>
        <dbReference type="ARBA" id="ARBA00010641"/>
    </source>
</evidence>
<evidence type="ECO:0000259" key="5">
    <source>
        <dbReference type="Pfam" id="PF04542"/>
    </source>
</evidence>
<dbReference type="InterPro" id="IPR013325">
    <property type="entry name" value="RNA_pol_sigma_r2"/>
</dbReference>
<dbReference type="InterPro" id="IPR014284">
    <property type="entry name" value="RNA_pol_sigma-70_dom"/>
</dbReference>
<dbReference type="Proteomes" id="UP001597560">
    <property type="component" value="Unassembled WGS sequence"/>
</dbReference>
<gene>
    <name evidence="7" type="ORF">ACFS6J_16920</name>
</gene>
<keyword evidence="8" id="KW-1185">Reference proteome</keyword>
<name>A0ABW6B1W8_9SPHI</name>
<dbReference type="PANTHER" id="PTHR43133">
    <property type="entry name" value="RNA POLYMERASE ECF-TYPE SIGMA FACTO"/>
    <property type="match status" value="1"/>
</dbReference>
<dbReference type="PANTHER" id="PTHR43133:SF46">
    <property type="entry name" value="RNA POLYMERASE SIGMA-70 FACTOR ECF SUBFAMILY"/>
    <property type="match status" value="1"/>
</dbReference>
<dbReference type="InterPro" id="IPR014327">
    <property type="entry name" value="RNA_pol_sigma70_bacteroid"/>
</dbReference>
<evidence type="ECO:0000256" key="4">
    <source>
        <dbReference type="ARBA" id="ARBA00023163"/>
    </source>
</evidence>
<dbReference type="InterPro" id="IPR007627">
    <property type="entry name" value="RNA_pol_sigma70_r2"/>
</dbReference>